<dbReference type="Proteomes" id="UP000018144">
    <property type="component" value="Unassembled WGS sequence"/>
</dbReference>
<dbReference type="OrthoDB" id="5417219at2759"/>
<reference evidence="1 2" key="1">
    <citation type="journal article" date="2013" name="PLoS Genet.">
        <title>The genome and development-dependent transcriptomes of Pyronema confluens: a window into fungal evolution.</title>
        <authorList>
            <person name="Traeger S."/>
            <person name="Altegoer F."/>
            <person name="Freitag M."/>
            <person name="Gabaldon T."/>
            <person name="Kempken F."/>
            <person name="Kumar A."/>
            <person name="Marcet-Houben M."/>
            <person name="Poggeler S."/>
            <person name="Stajich J.E."/>
            <person name="Nowrousian M."/>
        </authorList>
    </citation>
    <scope>NUCLEOTIDE SEQUENCE [LARGE SCALE GENOMIC DNA]</scope>
    <source>
        <strain evidence="2">CBS 100304</strain>
        <tissue evidence="1">Vegetative mycelium</tissue>
    </source>
</reference>
<evidence type="ECO:0000313" key="2">
    <source>
        <dbReference type="Proteomes" id="UP000018144"/>
    </source>
</evidence>
<name>U4LHZ0_PYROM</name>
<organism evidence="1 2">
    <name type="scientific">Pyronema omphalodes (strain CBS 100304)</name>
    <name type="common">Pyronema confluens</name>
    <dbReference type="NCBI Taxonomy" id="1076935"/>
    <lineage>
        <taxon>Eukaryota</taxon>
        <taxon>Fungi</taxon>
        <taxon>Dikarya</taxon>
        <taxon>Ascomycota</taxon>
        <taxon>Pezizomycotina</taxon>
        <taxon>Pezizomycetes</taxon>
        <taxon>Pezizales</taxon>
        <taxon>Pyronemataceae</taxon>
        <taxon>Pyronema</taxon>
    </lineage>
</organism>
<dbReference type="EMBL" id="HF935541">
    <property type="protein sequence ID" value="CCX31147.2"/>
    <property type="molecule type" value="Genomic_DNA"/>
</dbReference>
<protein>
    <submittedName>
        <fullName evidence="1">Uncharacterized protein</fullName>
    </submittedName>
</protein>
<accession>U4LHZ0</accession>
<evidence type="ECO:0000313" key="1">
    <source>
        <dbReference type="EMBL" id="CCX31147.2"/>
    </source>
</evidence>
<proteinExistence type="predicted"/>
<gene>
    <name evidence="1" type="ORF">PCON_10037</name>
</gene>
<sequence>MNFLSFELISILC</sequence>
<keyword evidence="2" id="KW-1185">Reference proteome</keyword>